<protein>
    <submittedName>
        <fullName evidence="2">Uncharacterized protein</fullName>
    </submittedName>
</protein>
<accession>A0A143PPA2</accession>
<dbReference type="STRING" id="1855912.LuPra_03763"/>
<keyword evidence="1" id="KW-0812">Transmembrane</keyword>
<evidence type="ECO:0000313" key="3">
    <source>
        <dbReference type="Proteomes" id="UP000076079"/>
    </source>
</evidence>
<dbReference type="Proteomes" id="UP000076079">
    <property type="component" value="Chromosome"/>
</dbReference>
<reference evidence="3" key="2">
    <citation type="submission" date="2016-04" db="EMBL/GenBank/DDBJ databases">
        <title>First Complete Genome Sequence of a Subdivision 6 Acidobacterium.</title>
        <authorList>
            <person name="Huang S."/>
            <person name="Vieira S."/>
            <person name="Bunk B."/>
            <person name="Riedel T."/>
            <person name="Sproeer C."/>
            <person name="Overmann J."/>
        </authorList>
    </citation>
    <scope>NUCLEOTIDE SEQUENCE [LARGE SCALE GENOMIC DNA]</scope>
    <source>
        <strain evidence="3">DSM 100886 HEG_-6_39</strain>
    </source>
</reference>
<proteinExistence type="predicted"/>
<keyword evidence="1" id="KW-0472">Membrane</keyword>
<organism evidence="2 3">
    <name type="scientific">Luteitalea pratensis</name>
    <dbReference type="NCBI Taxonomy" id="1855912"/>
    <lineage>
        <taxon>Bacteria</taxon>
        <taxon>Pseudomonadati</taxon>
        <taxon>Acidobacteriota</taxon>
        <taxon>Vicinamibacteria</taxon>
        <taxon>Vicinamibacterales</taxon>
        <taxon>Vicinamibacteraceae</taxon>
        <taxon>Luteitalea</taxon>
    </lineage>
</organism>
<sequence>MTPLRDLLTNDDLHAAVLQLRADLIKLQVGTMLAMTLIDIAIVAALKVFA</sequence>
<reference evidence="2 3" key="1">
    <citation type="journal article" date="2016" name="Genome Announc.">
        <title>First Complete Genome Sequence of a Subdivision 6 Acidobacterium Strain.</title>
        <authorList>
            <person name="Huang S."/>
            <person name="Vieira S."/>
            <person name="Bunk B."/>
            <person name="Riedel T."/>
            <person name="Sproer C."/>
            <person name="Overmann J."/>
        </authorList>
    </citation>
    <scope>NUCLEOTIDE SEQUENCE [LARGE SCALE GENOMIC DNA]</scope>
    <source>
        <strain evidence="3">DSM 100886 HEG_-6_39</strain>
    </source>
</reference>
<evidence type="ECO:0000313" key="2">
    <source>
        <dbReference type="EMBL" id="AMY10527.1"/>
    </source>
</evidence>
<keyword evidence="1" id="KW-1133">Transmembrane helix</keyword>
<keyword evidence="3" id="KW-1185">Reference proteome</keyword>
<feature type="transmembrane region" description="Helical" evidence="1">
    <location>
        <begin position="27"/>
        <end position="49"/>
    </location>
</feature>
<name>A0A143PPA2_LUTPR</name>
<dbReference type="EMBL" id="CP015136">
    <property type="protein sequence ID" value="AMY10527.1"/>
    <property type="molecule type" value="Genomic_DNA"/>
</dbReference>
<gene>
    <name evidence="2" type="ORF">LuPra_03763</name>
</gene>
<evidence type="ECO:0000256" key="1">
    <source>
        <dbReference type="SAM" id="Phobius"/>
    </source>
</evidence>
<dbReference type="RefSeq" id="WP_157899384.1">
    <property type="nucleotide sequence ID" value="NZ_CP015136.1"/>
</dbReference>
<dbReference type="AlphaFoldDB" id="A0A143PPA2"/>
<dbReference type="KEGG" id="abac:LuPra_03763"/>